<evidence type="ECO:0000256" key="9">
    <source>
        <dbReference type="ARBA" id="ARBA00059114"/>
    </source>
</evidence>
<sequence>MSSESVKVAVRCRPFSERERDLDCQQVVSVDCSRGQCFIHKPGATEEPPKHFTFDGAYHMEHSTELIYNEVAYPLVEGVTEGYNGTIFAYGQTGSGKSFTMQGVADPPSQIGIIPRAFEHIFESVQCAENTKFLVRASYMEIYNEEIRDLLGADTKQKLELKEHPEKGVYVKALSMHTVHSVVECGSIMETGWSNRSVGYTLMNKDSSRSHSIFTIHMEICETDEQGKDHIRAGKLNLVDLAGSERQSKTGASGERLKEATKINLSLSALGNVISALVDGKCKHIPYRDSKLTRMLQDSLGGNTKTLMVACLSPADNNYDETLSTLRYANRAKNIKNKPRINEDPKDALLREYQEEIKKLKALLSGQLGPDNLSALISTKMMSGGGQPAVHPLQTTTTQVQASCRSPVDIEKEKEKVRQLNDAGCNAESQFRVREEITVNVRERNRFYCLLQENTNAKFEKNHAYLRFLLFFKLYILQTWWGNEYTVGKEITCRCQSHKVPPNLFSTRNTCPPYPFIKNYRSTAENDNMGKNRRHLLHSDSAHNLAGSSFSFCYSEPLSFSQICQCDFSTKAMCETPFIHLSNPTTGCCLELACTHVDGKTLEEHELVTSVGFKSLQVESNRKKLGLVVGMNSESPSVLQSAHPGNDTLADVIGLEQAKVDEMVAVNPLLASGERERTLISSPVVTYSNLGVSESAGLHLQHLCSVSQVAKHIRSTKREELGKEEAKPEDLSAPSPVTMDQQQVLARLQMLEQEVVGGEQAKNPDLKEMKKRRKKYADERKRALVEAMKNSDDNSESFLLQVYNSIQEEVQAKSKLLANVKKKLKAAEIEISDIQSEFEFERIDYLATIRRQERDYMLLQQVLERVQPMIRRDCNYSNLDRIKREAVWDEENGCWKLPETIIQKTTLPSAIPAAPQNKPGRGSSSTENGDFPLQEEDRYKQMLTRSESETIASNYFKSKRANQILNSDPRKGLAFHSPSSVFNTSPNNGTSHLTSGIATASPPLVLDAPIPRPYRLESLEITAASVKGKRKKSKSNPALDSL</sequence>
<dbReference type="FunFam" id="3.40.850.10:FF:000029">
    <property type="entry name" value="Kinesin-like protein KIF17"/>
    <property type="match status" value="1"/>
</dbReference>
<evidence type="ECO:0000259" key="15">
    <source>
        <dbReference type="PROSITE" id="PS50067"/>
    </source>
</evidence>
<dbReference type="HOGENOM" id="CLU_001485_22_0_1"/>
<dbReference type="SMART" id="SM00129">
    <property type="entry name" value="KISc"/>
    <property type="match status" value="1"/>
</dbReference>
<evidence type="ECO:0000256" key="8">
    <source>
        <dbReference type="ARBA" id="ARBA00023212"/>
    </source>
</evidence>
<evidence type="ECO:0000256" key="5">
    <source>
        <dbReference type="ARBA" id="ARBA00022840"/>
    </source>
</evidence>
<dbReference type="GO" id="GO:0005524">
    <property type="term" value="F:ATP binding"/>
    <property type="evidence" value="ECO:0007669"/>
    <property type="project" value="UniProtKB-UniRule"/>
</dbReference>
<reference evidence="16" key="3">
    <citation type="submission" date="2025-09" db="UniProtKB">
        <authorList>
            <consortium name="Ensembl"/>
        </authorList>
    </citation>
    <scope>IDENTIFICATION</scope>
</reference>
<feature type="region of interest" description="Disordered" evidence="14">
    <location>
        <begin position="716"/>
        <end position="736"/>
    </location>
</feature>
<dbReference type="InterPro" id="IPR001752">
    <property type="entry name" value="Kinesin_motor_dom"/>
</dbReference>
<evidence type="ECO:0000256" key="7">
    <source>
        <dbReference type="ARBA" id="ARBA00023175"/>
    </source>
</evidence>
<dbReference type="EMBL" id="AFYH01015279">
    <property type="status" value="NOT_ANNOTATED_CDS"/>
    <property type="molecule type" value="Genomic_DNA"/>
</dbReference>
<evidence type="ECO:0000313" key="16">
    <source>
        <dbReference type="Ensembl" id="ENSLACP00000020454.1"/>
    </source>
</evidence>
<dbReference type="InterPro" id="IPR027417">
    <property type="entry name" value="P-loop_NTPase"/>
</dbReference>
<keyword evidence="5 12" id="KW-0067">ATP-binding</keyword>
<evidence type="ECO:0000256" key="3">
    <source>
        <dbReference type="ARBA" id="ARBA00022701"/>
    </source>
</evidence>
<dbReference type="PROSITE" id="PS50067">
    <property type="entry name" value="KINESIN_MOTOR_2"/>
    <property type="match status" value="1"/>
</dbReference>
<keyword evidence="6 13" id="KW-0175">Coiled coil</keyword>
<dbReference type="GO" id="GO:0042462">
    <property type="term" value="P:eye photoreceptor cell development"/>
    <property type="evidence" value="ECO:0007669"/>
    <property type="project" value="Ensembl"/>
</dbReference>
<evidence type="ECO:0000256" key="1">
    <source>
        <dbReference type="ARBA" id="ARBA00004245"/>
    </source>
</evidence>
<feature type="coiled-coil region" evidence="13">
    <location>
        <begin position="766"/>
        <end position="837"/>
    </location>
</feature>
<comment type="similarity">
    <text evidence="12">Belongs to the TRAFAC class myosin-kinesin ATPase superfamily. Kinesin family.</text>
</comment>
<dbReference type="EMBL" id="AFYH01015281">
    <property type="status" value="NOT_ANNOTATED_CDS"/>
    <property type="molecule type" value="Genomic_DNA"/>
</dbReference>
<comment type="subunit">
    <text evidence="10">Homodimer. Interacts with APBA1 (via PDZ domain); the interaction is direct and is required for association of KIF17 with the cargo that is to be transported. Interacts with IFT B complex components IFT52 and IFT57. Interacts with IFT70B. Interacts with PIWIL1. Interacts with TBATA.</text>
</comment>
<dbReference type="EMBL" id="AFYH01015280">
    <property type="status" value="NOT_ANNOTATED_CDS"/>
    <property type="molecule type" value="Genomic_DNA"/>
</dbReference>
<dbReference type="InterPro" id="IPR019821">
    <property type="entry name" value="Kinesin_motor_CS"/>
</dbReference>
<dbReference type="SUPFAM" id="SSF52540">
    <property type="entry name" value="P-loop containing nucleoside triphosphate hydrolases"/>
    <property type="match status" value="1"/>
</dbReference>
<comment type="function">
    <text evidence="9">Dendrite-specific motor protein which, in association with the Apba1-containing complex (LIN-10-LIN-2-LIN-7 complex), transports vesicles containing N-methyl-D-aspartate (NMDA) receptor subunit NR2B along microtubules.</text>
</comment>
<evidence type="ECO:0000256" key="2">
    <source>
        <dbReference type="ARBA" id="ARBA00022490"/>
    </source>
</evidence>
<dbReference type="STRING" id="7897.ENSLACP00000020454"/>
<feature type="region of interest" description="Disordered" evidence="14">
    <location>
        <begin position="906"/>
        <end position="933"/>
    </location>
</feature>
<organism evidence="16 17">
    <name type="scientific">Latimeria chalumnae</name>
    <name type="common">Coelacanth</name>
    <dbReference type="NCBI Taxonomy" id="7897"/>
    <lineage>
        <taxon>Eukaryota</taxon>
        <taxon>Metazoa</taxon>
        <taxon>Chordata</taxon>
        <taxon>Craniata</taxon>
        <taxon>Vertebrata</taxon>
        <taxon>Euteleostomi</taxon>
        <taxon>Coelacanthiformes</taxon>
        <taxon>Coelacanthidae</taxon>
        <taxon>Latimeria</taxon>
    </lineage>
</organism>
<keyword evidence="17" id="KW-1185">Reference proteome</keyword>
<dbReference type="EMBL" id="AFYH01015282">
    <property type="status" value="NOT_ANNOTATED_CDS"/>
    <property type="molecule type" value="Genomic_DNA"/>
</dbReference>
<feature type="compositionally biased region" description="Basic and acidic residues" evidence="14">
    <location>
        <begin position="716"/>
        <end position="730"/>
    </location>
</feature>
<evidence type="ECO:0000256" key="11">
    <source>
        <dbReference type="ARBA" id="ARBA00073204"/>
    </source>
</evidence>
<dbReference type="GO" id="GO:0030030">
    <property type="term" value="P:cell projection organization"/>
    <property type="evidence" value="ECO:0007669"/>
    <property type="project" value="Ensembl"/>
</dbReference>
<dbReference type="PANTHER" id="PTHR47969">
    <property type="entry name" value="CHROMOSOME-ASSOCIATED KINESIN KIF4A-RELATED"/>
    <property type="match status" value="1"/>
</dbReference>
<dbReference type="OMA" id="CESIMEM"/>
<keyword evidence="8" id="KW-0206">Cytoskeleton</keyword>
<gene>
    <name evidence="16" type="primary">KIF17</name>
</gene>
<dbReference type="GO" id="GO:0007018">
    <property type="term" value="P:microtubule-based movement"/>
    <property type="evidence" value="ECO:0007669"/>
    <property type="project" value="InterPro"/>
</dbReference>
<dbReference type="InterPro" id="IPR027640">
    <property type="entry name" value="Kinesin-like_fam"/>
</dbReference>
<dbReference type="AlphaFoldDB" id="H3BEY3"/>
<comment type="subcellular location">
    <subcellularLocation>
        <location evidence="1">Cytoplasm</location>
        <location evidence="1">Cytoskeleton</location>
    </subcellularLocation>
</comment>
<dbReference type="PROSITE" id="PS00411">
    <property type="entry name" value="KINESIN_MOTOR_1"/>
    <property type="match status" value="1"/>
</dbReference>
<evidence type="ECO:0000256" key="4">
    <source>
        <dbReference type="ARBA" id="ARBA00022741"/>
    </source>
</evidence>
<dbReference type="eggNOG" id="KOG4280">
    <property type="taxonomic scope" value="Eukaryota"/>
</dbReference>
<protein>
    <recommendedName>
        <fullName evidence="11">Kinesin-like protein KIF17</fullName>
    </recommendedName>
</protein>
<dbReference type="InterPro" id="IPR036961">
    <property type="entry name" value="Kinesin_motor_dom_sf"/>
</dbReference>
<dbReference type="InParanoid" id="H3BEY3"/>
<evidence type="ECO:0000313" key="17">
    <source>
        <dbReference type="Proteomes" id="UP000008672"/>
    </source>
</evidence>
<evidence type="ECO:0000256" key="14">
    <source>
        <dbReference type="SAM" id="MobiDB-lite"/>
    </source>
</evidence>
<dbReference type="Proteomes" id="UP000008672">
    <property type="component" value="Unassembled WGS sequence"/>
</dbReference>
<dbReference type="Pfam" id="PF00225">
    <property type="entry name" value="Kinesin"/>
    <property type="match status" value="1"/>
</dbReference>
<dbReference type="EMBL" id="AFYH01015278">
    <property type="status" value="NOT_ANNOTATED_CDS"/>
    <property type="molecule type" value="Genomic_DNA"/>
</dbReference>
<dbReference type="Gene3D" id="3.40.850.10">
    <property type="entry name" value="Kinesin motor domain"/>
    <property type="match status" value="1"/>
</dbReference>
<evidence type="ECO:0000256" key="10">
    <source>
        <dbReference type="ARBA" id="ARBA00062719"/>
    </source>
</evidence>
<dbReference type="Ensembl" id="ENSLACT00000020594.1">
    <property type="protein sequence ID" value="ENSLACP00000020454.1"/>
    <property type="gene ID" value="ENSLACG00000017977.1"/>
</dbReference>
<keyword evidence="2" id="KW-0963">Cytoplasm</keyword>
<feature type="region of interest" description="Disordered" evidence="14">
    <location>
        <begin position="1023"/>
        <end position="1042"/>
    </location>
</feature>
<evidence type="ECO:0000256" key="13">
    <source>
        <dbReference type="SAM" id="Coils"/>
    </source>
</evidence>
<dbReference type="GO" id="GO:0036064">
    <property type="term" value="C:ciliary basal body"/>
    <property type="evidence" value="ECO:0007669"/>
    <property type="project" value="Ensembl"/>
</dbReference>
<keyword evidence="4 12" id="KW-0547">Nucleotide-binding</keyword>
<dbReference type="GO" id="GO:0008017">
    <property type="term" value="F:microtubule binding"/>
    <property type="evidence" value="ECO:0007669"/>
    <property type="project" value="InterPro"/>
</dbReference>
<dbReference type="EMBL" id="AFYH01015284">
    <property type="status" value="NOT_ANNOTATED_CDS"/>
    <property type="molecule type" value="Genomic_DNA"/>
</dbReference>
<dbReference type="PRINTS" id="PR00380">
    <property type="entry name" value="KINESINHEAVY"/>
</dbReference>
<accession>H3BEY3</accession>
<dbReference type="GO" id="GO:0003777">
    <property type="term" value="F:microtubule motor activity"/>
    <property type="evidence" value="ECO:0007669"/>
    <property type="project" value="InterPro"/>
</dbReference>
<dbReference type="Bgee" id="ENSLACG00000017977">
    <property type="expression patterns" value="Expressed in pectoral fin and 6 other cell types or tissues"/>
</dbReference>
<keyword evidence="7 12" id="KW-0505">Motor protein</keyword>
<dbReference type="GO" id="GO:0005874">
    <property type="term" value="C:microtubule"/>
    <property type="evidence" value="ECO:0007669"/>
    <property type="project" value="UniProtKB-KW"/>
</dbReference>
<dbReference type="GeneTree" id="ENSGT00940000158776"/>
<dbReference type="PANTHER" id="PTHR47969:SF21">
    <property type="entry name" value="KINESIN-LIKE PROTEIN"/>
    <property type="match status" value="1"/>
</dbReference>
<reference evidence="16" key="2">
    <citation type="submission" date="2025-08" db="UniProtKB">
        <authorList>
            <consortium name="Ensembl"/>
        </authorList>
    </citation>
    <scope>IDENTIFICATION</scope>
</reference>
<name>H3BEY3_LATCH</name>
<dbReference type="FunCoup" id="H3BEY3">
    <property type="interactions" value="142"/>
</dbReference>
<reference evidence="17" key="1">
    <citation type="submission" date="2011-08" db="EMBL/GenBank/DDBJ databases">
        <title>The draft genome of Latimeria chalumnae.</title>
        <authorList>
            <person name="Di Palma F."/>
            <person name="Alfoldi J."/>
            <person name="Johnson J."/>
            <person name="Berlin A."/>
            <person name="Gnerre S."/>
            <person name="Jaffe D."/>
            <person name="MacCallum I."/>
            <person name="Young S."/>
            <person name="Walker B.J."/>
            <person name="Lander E."/>
            <person name="Lindblad-Toh K."/>
        </authorList>
    </citation>
    <scope>NUCLEOTIDE SEQUENCE [LARGE SCALE GENOMIC DNA]</scope>
    <source>
        <strain evidence="17">Wild caught</strain>
    </source>
</reference>
<keyword evidence="3" id="KW-0493">Microtubule</keyword>
<evidence type="ECO:0000256" key="12">
    <source>
        <dbReference type="PROSITE-ProRule" id="PRU00283"/>
    </source>
</evidence>
<dbReference type="GO" id="GO:0005871">
    <property type="term" value="C:kinesin complex"/>
    <property type="evidence" value="ECO:0007669"/>
    <property type="project" value="Ensembl"/>
</dbReference>
<evidence type="ECO:0000256" key="6">
    <source>
        <dbReference type="ARBA" id="ARBA00023054"/>
    </source>
</evidence>
<feature type="domain" description="Kinesin motor" evidence="15">
    <location>
        <begin position="5"/>
        <end position="335"/>
    </location>
</feature>
<proteinExistence type="inferred from homology"/>
<dbReference type="GO" id="GO:0005930">
    <property type="term" value="C:axoneme"/>
    <property type="evidence" value="ECO:0007669"/>
    <property type="project" value="Ensembl"/>
</dbReference>
<dbReference type="EMBL" id="AFYH01015283">
    <property type="status" value="NOT_ANNOTATED_CDS"/>
    <property type="molecule type" value="Genomic_DNA"/>
</dbReference>
<dbReference type="GO" id="GO:0035845">
    <property type="term" value="P:photoreceptor cell outer segment organization"/>
    <property type="evidence" value="ECO:0007669"/>
    <property type="project" value="Ensembl"/>
</dbReference>
<feature type="binding site" evidence="12">
    <location>
        <begin position="91"/>
        <end position="98"/>
    </location>
    <ligand>
        <name>ATP</name>
        <dbReference type="ChEBI" id="CHEBI:30616"/>
    </ligand>
</feature>